<dbReference type="Pfam" id="PF06506">
    <property type="entry name" value="PrpR_N"/>
    <property type="match status" value="1"/>
</dbReference>
<dbReference type="Pfam" id="PF25601">
    <property type="entry name" value="AAA_lid_14"/>
    <property type="match status" value="1"/>
</dbReference>
<dbReference type="InterPro" id="IPR000014">
    <property type="entry name" value="PAS"/>
</dbReference>
<gene>
    <name evidence="5" type="ORF">ACGTZG_11550</name>
</gene>
<evidence type="ECO:0000256" key="1">
    <source>
        <dbReference type="ARBA" id="ARBA00022741"/>
    </source>
</evidence>
<accession>A0ABW7DR89</accession>
<dbReference type="Proteomes" id="UP001605989">
    <property type="component" value="Unassembled WGS sequence"/>
</dbReference>
<name>A0ABW7DR89_9FIRM</name>
<feature type="domain" description="PAS" evidence="4">
    <location>
        <begin position="196"/>
        <end position="243"/>
    </location>
</feature>
<proteinExistence type="predicted"/>
<dbReference type="CDD" id="cd00130">
    <property type="entry name" value="PAS"/>
    <property type="match status" value="1"/>
</dbReference>
<feature type="domain" description="Sigma-54 factor interaction" evidence="3">
    <location>
        <begin position="321"/>
        <end position="538"/>
    </location>
</feature>
<dbReference type="EMBL" id="JBIEKR010000010">
    <property type="protein sequence ID" value="MFG6273821.1"/>
    <property type="molecule type" value="Genomic_DNA"/>
</dbReference>
<dbReference type="SMART" id="SM00091">
    <property type="entry name" value="PAS"/>
    <property type="match status" value="1"/>
</dbReference>
<dbReference type="SUPFAM" id="SSF159800">
    <property type="entry name" value="PrpR receptor domain-like"/>
    <property type="match status" value="1"/>
</dbReference>
<dbReference type="Gene3D" id="3.30.450.20">
    <property type="entry name" value="PAS domain"/>
    <property type="match status" value="1"/>
</dbReference>
<dbReference type="Gene3D" id="1.10.8.60">
    <property type="match status" value="1"/>
</dbReference>
<keyword evidence="2" id="KW-0067">ATP-binding</keyword>
<evidence type="ECO:0000256" key="2">
    <source>
        <dbReference type="ARBA" id="ARBA00022840"/>
    </source>
</evidence>
<dbReference type="InterPro" id="IPR035965">
    <property type="entry name" value="PAS-like_dom_sf"/>
</dbReference>
<dbReference type="RefSeq" id="WP_394522742.1">
    <property type="nucleotide sequence ID" value="NZ_JBIEKR010000010.1"/>
</dbReference>
<sequence>MKKQYKVCILAYSRVADVARQVISELPDGDVEYIIMESGLADEQAICVEEARRLGCEVFIAGPAGAALFATRYSYPVISFQVSDMDYMNAIRKALNQGHHRIGIMHYRYALPLDLKKYEYLMQAKLTELVYDEVPQVYEIAKKTSCDVLIGPVVVQDAADAAGKDSLLIYAGKDAIRDACLKAGELIKKMYDTRRSHVIAESVLDTAQLGIVVTSREGMIEFFNHTMQNYTGLALHQVSGRSLSDVFPNLPLSDFLKSGFNQQDSYHLINATMMRCVFRRLVVGIHEGGVLLTFHPNPHNRKKDRQHPVYTVAPVYKLEKVTAQSKEMSHIVNLCRQISPVEYATTLVGPAGCGREELAHCLHNASRRAGKPCITIDCATIIDDRAVEMLYGYSQGNNTTDGLLLTASGGSVIIKHPGLAGPRLQAVLQEALTVRQFFRPGMEAPMTLDLMFYTVVTDEEYHRIPAGLRRLLSILVLPIPSLHERKEDICLLFSNYVRQQLPGSRGNIVTEAMERVLMTYSWPGNVVELRAVSTRYAVLLKKAVTRTARYRYRLLLEAIGDETLESDIFSQYPVLCQRPVEQISPFQEAVRVLRTVFDETYEETAARLHMSRTTLWRLLHK</sequence>
<dbReference type="CDD" id="cd00009">
    <property type="entry name" value="AAA"/>
    <property type="match status" value="1"/>
</dbReference>
<dbReference type="PROSITE" id="PS50112">
    <property type="entry name" value="PAS"/>
    <property type="match status" value="1"/>
</dbReference>
<comment type="caution">
    <text evidence="5">The sequence shown here is derived from an EMBL/GenBank/DDBJ whole genome shotgun (WGS) entry which is preliminary data.</text>
</comment>
<keyword evidence="1" id="KW-0547">Nucleotide-binding</keyword>
<evidence type="ECO:0000259" key="3">
    <source>
        <dbReference type="PROSITE" id="PS50045"/>
    </source>
</evidence>
<evidence type="ECO:0000313" key="5">
    <source>
        <dbReference type="EMBL" id="MFG6273821.1"/>
    </source>
</evidence>
<organism evidence="5 6">
    <name type="scientific">Megasphaera hexanoica</name>
    <dbReference type="NCBI Taxonomy" id="1675036"/>
    <lineage>
        <taxon>Bacteria</taxon>
        <taxon>Bacillati</taxon>
        <taxon>Bacillota</taxon>
        <taxon>Negativicutes</taxon>
        <taxon>Veillonellales</taxon>
        <taxon>Veillonellaceae</taxon>
        <taxon>Megasphaera</taxon>
    </lineage>
</organism>
<protein>
    <submittedName>
        <fullName evidence="5">PrpR N-terminal domain-containing protein</fullName>
    </submittedName>
</protein>
<dbReference type="InterPro" id="IPR002078">
    <property type="entry name" value="Sigma_54_int"/>
</dbReference>
<keyword evidence="6" id="KW-1185">Reference proteome</keyword>
<reference evidence="5 6" key="1">
    <citation type="submission" date="2024-10" db="EMBL/GenBank/DDBJ databases">
        <authorList>
            <person name="Sang B.-I."/>
            <person name="Prabhaharan D."/>
        </authorList>
    </citation>
    <scope>NUCLEOTIDE SEQUENCE [LARGE SCALE GENOMIC DNA]</scope>
    <source>
        <strain evidence="5 6">MH</strain>
    </source>
</reference>
<dbReference type="InterPro" id="IPR013767">
    <property type="entry name" value="PAS_fold"/>
</dbReference>
<evidence type="ECO:0000313" key="6">
    <source>
        <dbReference type="Proteomes" id="UP001605989"/>
    </source>
</evidence>
<dbReference type="InterPro" id="IPR010524">
    <property type="entry name" value="Sig_transdc_resp-reg_PrpR_N"/>
</dbReference>
<evidence type="ECO:0000259" key="4">
    <source>
        <dbReference type="PROSITE" id="PS50112"/>
    </source>
</evidence>
<dbReference type="PROSITE" id="PS50045">
    <property type="entry name" value="SIGMA54_INTERACT_4"/>
    <property type="match status" value="1"/>
</dbReference>
<dbReference type="Gene3D" id="3.40.50.2300">
    <property type="match status" value="1"/>
</dbReference>
<dbReference type="Gene3D" id="3.40.50.300">
    <property type="entry name" value="P-loop containing nucleotide triphosphate hydrolases"/>
    <property type="match status" value="1"/>
</dbReference>
<dbReference type="Gene3D" id="3.40.50.10660">
    <property type="entry name" value="PrpR receptor domain-like"/>
    <property type="match status" value="1"/>
</dbReference>
<dbReference type="SUPFAM" id="SSF52540">
    <property type="entry name" value="P-loop containing nucleoside triphosphate hydrolases"/>
    <property type="match status" value="1"/>
</dbReference>
<dbReference type="SUPFAM" id="SSF55785">
    <property type="entry name" value="PYP-like sensor domain (PAS domain)"/>
    <property type="match status" value="1"/>
</dbReference>
<dbReference type="PANTHER" id="PTHR32071">
    <property type="entry name" value="TRANSCRIPTIONAL REGULATORY PROTEIN"/>
    <property type="match status" value="1"/>
</dbReference>
<dbReference type="InterPro" id="IPR027417">
    <property type="entry name" value="P-loop_NTPase"/>
</dbReference>
<dbReference type="Pfam" id="PF00158">
    <property type="entry name" value="Sigma54_activat"/>
    <property type="match status" value="1"/>
</dbReference>
<dbReference type="InterPro" id="IPR058031">
    <property type="entry name" value="AAA_lid_NorR"/>
</dbReference>
<dbReference type="Pfam" id="PF00989">
    <property type="entry name" value="PAS"/>
    <property type="match status" value="1"/>
</dbReference>